<evidence type="ECO:0000313" key="3">
    <source>
        <dbReference type="EMBL" id="OLF14556.1"/>
    </source>
</evidence>
<dbReference type="InterPro" id="IPR035992">
    <property type="entry name" value="Ricin_B-like_lectins"/>
</dbReference>
<gene>
    <name evidence="3" type="ORF">BLA60_03435</name>
</gene>
<feature type="region of interest" description="Disordered" evidence="1">
    <location>
        <begin position="266"/>
        <end position="290"/>
    </location>
</feature>
<dbReference type="CDD" id="cd00161">
    <property type="entry name" value="beta-trefoil_Ricin-like"/>
    <property type="match status" value="1"/>
</dbReference>
<dbReference type="Proteomes" id="UP000185696">
    <property type="component" value="Unassembled WGS sequence"/>
</dbReference>
<reference evidence="3 4" key="1">
    <citation type="submission" date="2016-12" db="EMBL/GenBank/DDBJ databases">
        <title>The draft genome sequence of Actinophytocola xinjiangensis.</title>
        <authorList>
            <person name="Wang W."/>
            <person name="Yuan L."/>
        </authorList>
    </citation>
    <scope>NUCLEOTIDE SEQUENCE [LARGE SCALE GENOMIC DNA]</scope>
    <source>
        <strain evidence="3 4">CGMCC 4.4663</strain>
    </source>
</reference>
<dbReference type="Gene3D" id="2.80.10.50">
    <property type="match status" value="1"/>
</dbReference>
<keyword evidence="2" id="KW-0812">Transmembrane</keyword>
<dbReference type="EMBL" id="MSIF01000001">
    <property type="protein sequence ID" value="OLF14556.1"/>
    <property type="molecule type" value="Genomic_DNA"/>
</dbReference>
<feature type="transmembrane region" description="Helical" evidence="2">
    <location>
        <begin position="95"/>
        <end position="114"/>
    </location>
</feature>
<evidence type="ECO:0000256" key="2">
    <source>
        <dbReference type="SAM" id="Phobius"/>
    </source>
</evidence>
<keyword evidence="4" id="KW-1185">Reference proteome</keyword>
<evidence type="ECO:0000256" key="1">
    <source>
        <dbReference type="SAM" id="MobiDB-lite"/>
    </source>
</evidence>
<evidence type="ECO:0008006" key="5">
    <source>
        <dbReference type="Google" id="ProtNLM"/>
    </source>
</evidence>
<protein>
    <recommendedName>
        <fullName evidence="5">Ricin-type beta-trefoil lectin protein</fullName>
    </recommendedName>
</protein>
<proteinExistence type="predicted"/>
<keyword evidence="2" id="KW-0472">Membrane</keyword>
<name>A0A7Z0WUS2_9PSEU</name>
<dbReference type="AlphaFoldDB" id="A0A7Z0WUS2"/>
<dbReference type="SUPFAM" id="SSF50370">
    <property type="entry name" value="Ricin B-like lectins"/>
    <property type="match status" value="1"/>
</dbReference>
<comment type="caution">
    <text evidence="3">The sequence shown here is derived from an EMBL/GenBank/DDBJ whole genome shotgun (WGS) entry which is preliminary data.</text>
</comment>
<keyword evidence="2" id="KW-1133">Transmembrane helix</keyword>
<evidence type="ECO:0000313" key="4">
    <source>
        <dbReference type="Proteomes" id="UP000185696"/>
    </source>
</evidence>
<accession>A0A7Z0WUS2</accession>
<organism evidence="3 4">
    <name type="scientific">Actinophytocola xinjiangensis</name>
    <dbReference type="NCBI Taxonomy" id="485602"/>
    <lineage>
        <taxon>Bacteria</taxon>
        <taxon>Bacillati</taxon>
        <taxon>Actinomycetota</taxon>
        <taxon>Actinomycetes</taxon>
        <taxon>Pseudonocardiales</taxon>
        <taxon>Pseudonocardiaceae</taxon>
    </lineage>
</organism>
<sequence length="290" mass="32621">MRALKERSGLTLRQLEDQATARGDALARSTAADLLRRQTLPRPELVAAFVRACGEQNRLADWMRAYERLVREATDTTADTVADPPPPTRPARTRLLILLTLVMVVAAVLLVITITTEPDRPPTPDPPDVLPLSSAGEWVRIRPARTPDLCLTEGFDRSLRYEDVVMVQLPCTKPDGPRTLLEPVDEDLTQIKWEHPKDKVMGCLTIREEPPAKDMLEPRSRCDPDDDAQLFRIERFAPDSLTGYRLRRAHTDQCVGLRKDDTAEGAEAVQQPCDSRESQRFLVDLKTTNP</sequence>